<evidence type="ECO:0000259" key="4">
    <source>
        <dbReference type="Pfam" id="PF04431"/>
    </source>
</evidence>
<feature type="domain" description="Pectate lyase N-terminal" evidence="4">
    <location>
        <begin position="32"/>
        <end position="75"/>
    </location>
</feature>
<dbReference type="InParanoid" id="A0A1D6QQH8"/>
<feature type="compositionally biased region" description="Basic and acidic residues" evidence="2">
    <location>
        <begin position="105"/>
        <end position="123"/>
    </location>
</feature>
<reference evidence="5" key="1">
    <citation type="submission" date="2015-12" db="EMBL/GenBank/DDBJ databases">
        <title>Update maize B73 reference genome by single molecule sequencing technologies.</title>
        <authorList>
            <consortium name="Maize Genome Sequencing Project"/>
            <person name="Ware D."/>
        </authorList>
    </citation>
    <scope>NUCLEOTIDE SEQUENCE</scope>
    <source>
        <tissue evidence="5">Seedling</tissue>
    </source>
</reference>
<feature type="signal peptide" evidence="3">
    <location>
        <begin position="1"/>
        <end position="28"/>
    </location>
</feature>
<gene>
    <name evidence="5" type="ORF">ZEAMMB73_Zm00001d053597</name>
</gene>
<feature type="region of interest" description="Disordered" evidence="2">
    <location>
        <begin position="79"/>
        <end position="131"/>
    </location>
</feature>
<evidence type="ECO:0000313" key="5">
    <source>
        <dbReference type="EMBL" id="AQK59787.1"/>
    </source>
</evidence>
<accession>A0A1D6QQH8</accession>
<proteinExistence type="inferred from homology"/>
<comment type="similarity">
    <text evidence="1">Belongs to the polysaccharide lyase 1 family.</text>
</comment>
<feature type="region of interest" description="Disordered" evidence="2">
    <location>
        <begin position="150"/>
        <end position="216"/>
    </location>
</feature>
<evidence type="ECO:0000256" key="1">
    <source>
        <dbReference type="ARBA" id="ARBA00010980"/>
    </source>
</evidence>
<evidence type="ECO:0000256" key="2">
    <source>
        <dbReference type="SAM" id="MobiDB-lite"/>
    </source>
</evidence>
<feature type="compositionally biased region" description="Basic residues" evidence="2">
    <location>
        <begin position="93"/>
        <end position="104"/>
    </location>
</feature>
<dbReference type="AlphaFoldDB" id="A0A1D6QQH8"/>
<keyword evidence="3" id="KW-0732">Signal</keyword>
<dbReference type="InterPro" id="IPR007524">
    <property type="entry name" value="Pec_lyase_N"/>
</dbReference>
<protein>
    <submittedName>
        <fullName evidence="5">Male gametophyte-specific2</fullName>
    </submittedName>
</protein>
<dbReference type="STRING" id="4577.A0A1D6QQH8"/>
<feature type="compositionally biased region" description="Basic residues" evidence="2">
    <location>
        <begin position="368"/>
        <end position="387"/>
    </location>
</feature>
<evidence type="ECO:0000256" key="3">
    <source>
        <dbReference type="SAM" id="SignalP"/>
    </source>
</evidence>
<sequence length="457" mass="52760">METTTKLRWSRPGSFLLVAAAFLASAAASGVNVGQFDDHLQKRKELAEASAREAYRPDPYNVTNSFNAAVHRHVLALPQRLGDGPAAPGPLRQRLRARDHRRPRRQDLRGDRPHRPRRGEPAPRHAALGRHPARPAVDHLRAVHDHPALAGAAHEQRQDHRRARRAGAHRQRRRDHGAAGAKRHHPQPARARRQAHHGRPHARLPHAHRLPHQGRRRRHLPLLRHQRLDRPHLHVQLRGRPHRRRAELHGDHHLQLPLHQPQRRHALRRQRLLAAGPDHADHRRLQPLRQGPGAADAKVPLGLLPRCQQRLHALAHVRHWRRRRANHHQPGQPLHSTTKHRRQSDHQALRGRRRVEELGVAHGGRPVHERRHLQSVRRRPQAGRHQRVGQAQARNLRYKAHPLLRHTVLLHGQAVLKAGRWASEAASSSSWPGHARSRWLRFISWKKARMDHRLSFC</sequence>
<dbReference type="Pfam" id="PF04431">
    <property type="entry name" value="Pec_lyase_N"/>
    <property type="match status" value="1"/>
</dbReference>
<dbReference type="ExpressionAtlas" id="A0A1D6QQH8">
    <property type="expression patterns" value="baseline"/>
</dbReference>
<feature type="compositionally biased region" description="Basic residues" evidence="2">
    <location>
        <begin position="159"/>
        <end position="216"/>
    </location>
</feature>
<feature type="region of interest" description="Disordered" evidence="2">
    <location>
        <begin position="323"/>
        <end position="394"/>
    </location>
</feature>
<organism evidence="5">
    <name type="scientific">Zea mays</name>
    <name type="common">Maize</name>
    <dbReference type="NCBI Taxonomy" id="4577"/>
    <lineage>
        <taxon>Eukaryota</taxon>
        <taxon>Viridiplantae</taxon>
        <taxon>Streptophyta</taxon>
        <taxon>Embryophyta</taxon>
        <taxon>Tracheophyta</taxon>
        <taxon>Spermatophyta</taxon>
        <taxon>Magnoliopsida</taxon>
        <taxon>Liliopsida</taxon>
        <taxon>Poales</taxon>
        <taxon>Poaceae</taxon>
        <taxon>PACMAD clade</taxon>
        <taxon>Panicoideae</taxon>
        <taxon>Andropogonodae</taxon>
        <taxon>Andropogoneae</taxon>
        <taxon>Tripsacinae</taxon>
        <taxon>Zea</taxon>
    </lineage>
</organism>
<dbReference type="EMBL" id="CM000780">
    <property type="protein sequence ID" value="AQK59787.1"/>
    <property type="molecule type" value="Genomic_DNA"/>
</dbReference>
<feature type="compositionally biased region" description="Basic and acidic residues" evidence="2">
    <location>
        <begin position="344"/>
        <end position="359"/>
    </location>
</feature>
<name>A0A1D6QQH8_MAIZE</name>
<feature type="chain" id="PRO_5010808209" evidence="3">
    <location>
        <begin position="29"/>
        <end position="457"/>
    </location>
</feature>
<dbReference type="GO" id="GO:0030570">
    <property type="term" value="F:pectate lyase activity"/>
    <property type="evidence" value="ECO:0007669"/>
    <property type="project" value="InterPro"/>
</dbReference>